<gene>
    <name evidence="1" type="ORF">Hamer_G025266</name>
</gene>
<accession>A0A8J5TK07</accession>
<protein>
    <submittedName>
        <fullName evidence="1">Uncharacterized protein</fullName>
    </submittedName>
</protein>
<dbReference type="EMBL" id="JAHLQT010009769">
    <property type="protein sequence ID" value="KAG7173462.1"/>
    <property type="molecule type" value="Genomic_DNA"/>
</dbReference>
<sequence length="70" mass="7098">MSAECVCPTVVQSREVVPPVGVDMTGIIKALGINVGMVTEEGAASGVGDVSGRWSSGGAISDCRGDRPDY</sequence>
<dbReference type="Proteomes" id="UP000747542">
    <property type="component" value="Unassembled WGS sequence"/>
</dbReference>
<proteinExistence type="predicted"/>
<name>A0A8J5TK07_HOMAM</name>
<reference evidence="1" key="1">
    <citation type="journal article" date="2021" name="Sci. Adv.">
        <title>The American lobster genome reveals insights on longevity, neural, and immune adaptations.</title>
        <authorList>
            <person name="Polinski J.M."/>
            <person name="Zimin A.V."/>
            <person name="Clark K.F."/>
            <person name="Kohn A.B."/>
            <person name="Sadowski N."/>
            <person name="Timp W."/>
            <person name="Ptitsyn A."/>
            <person name="Khanna P."/>
            <person name="Romanova D.Y."/>
            <person name="Williams P."/>
            <person name="Greenwood S.J."/>
            <person name="Moroz L.L."/>
            <person name="Walt D.R."/>
            <person name="Bodnar A.G."/>
        </authorList>
    </citation>
    <scope>NUCLEOTIDE SEQUENCE</scope>
    <source>
        <strain evidence="1">GMGI-L3</strain>
    </source>
</reference>
<organism evidence="1 2">
    <name type="scientific">Homarus americanus</name>
    <name type="common">American lobster</name>
    <dbReference type="NCBI Taxonomy" id="6706"/>
    <lineage>
        <taxon>Eukaryota</taxon>
        <taxon>Metazoa</taxon>
        <taxon>Ecdysozoa</taxon>
        <taxon>Arthropoda</taxon>
        <taxon>Crustacea</taxon>
        <taxon>Multicrustacea</taxon>
        <taxon>Malacostraca</taxon>
        <taxon>Eumalacostraca</taxon>
        <taxon>Eucarida</taxon>
        <taxon>Decapoda</taxon>
        <taxon>Pleocyemata</taxon>
        <taxon>Astacidea</taxon>
        <taxon>Nephropoidea</taxon>
        <taxon>Nephropidae</taxon>
        <taxon>Homarus</taxon>
    </lineage>
</organism>
<comment type="caution">
    <text evidence="1">The sequence shown here is derived from an EMBL/GenBank/DDBJ whole genome shotgun (WGS) entry which is preliminary data.</text>
</comment>
<evidence type="ECO:0000313" key="1">
    <source>
        <dbReference type="EMBL" id="KAG7173462.1"/>
    </source>
</evidence>
<dbReference type="AlphaFoldDB" id="A0A8J5TK07"/>
<evidence type="ECO:0000313" key="2">
    <source>
        <dbReference type="Proteomes" id="UP000747542"/>
    </source>
</evidence>
<keyword evidence="2" id="KW-1185">Reference proteome</keyword>